<evidence type="ECO:0000313" key="2">
    <source>
        <dbReference type="Proteomes" id="UP000037020"/>
    </source>
</evidence>
<organism evidence="1 2">
    <name type="scientific">Streptomyces varsoviensis</name>
    <dbReference type="NCBI Taxonomy" id="67373"/>
    <lineage>
        <taxon>Bacteria</taxon>
        <taxon>Bacillati</taxon>
        <taxon>Actinomycetota</taxon>
        <taxon>Actinomycetes</taxon>
        <taxon>Kitasatosporales</taxon>
        <taxon>Streptomycetaceae</taxon>
        <taxon>Streptomyces</taxon>
    </lineage>
</organism>
<protein>
    <submittedName>
        <fullName evidence="1">Uncharacterized protein</fullName>
    </submittedName>
</protein>
<sequence length="60" mass="6478">MAATVGYVAGLLDVVMHQLPWDGVLVASDDAVCGAVQMRQPAIRYRLSTRCTVAGFRPSR</sequence>
<gene>
    <name evidence="1" type="ORF">ADK38_37480</name>
</gene>
<reference evidence="1 2" key="1">
    <citation type="submission" date="2015-07" db="EMBL/GenBank/DDBJ databases">
        <authorList>
            <person name="Ju K.-S."/>
            <person name="Doroghazi J.R."/>
            <person name="Metcalf W.W."/>
        </authorList>
    </citation>
    <scope>NUCLEOTIDE SEQUENCE [LARGE SCALE GENOMIC DNA]</scope>
    <source>
        <strain evidence="1 2">NRRL B-3589</strain>
    </source>
</reference>
<accession>A0ABR5IVW1</accession>
<proteinExistence type="predicted"/>
<dbReference type="Proteomes" id="UP000037020">
    <property type="component" value="Unassembled WGS sequence"/>
</dbReference>
<evidence type="ECO:0000313" key="1">
    <source>
        <dbReference type="EMBL" id="KOG85291.1"/>
    </source>
</evidence>
<keyword evidence="2" id="KW-1185">Reference proteome</keyword>
<dbReference type="EMBL" id="LGUT01003515">
    <property type="protein sequence ID" value="KOG85291.1"/>
    <property type="molecule type" value="Genomic_DNA"/>
</dbReference>
<name>A0ABR5IVW1_9ACTN</name>
<comment type="caution">
    <text evidence="1">The sequence shown here is derived from an EMBL/GenBank/DDBJ whole genome shotgun (WGS) entry which is preliminary data.</text>
</comment>